<dbReference type="Pfam" id="PF20237">
    <property type="entry name" value="DUF6594"/>
    <property type="match status" value="1"/>
</dbReference>
<dbReference type="KEGG" id="pfj:MYCFIDRAFT_141986"/>
<feature type="transmembrane region" description="Helical" evidence="1">
    <location>
        <begin position="192"/>
        <end position="209"/>
    </location>
</feature>
<reference evidence="3 4" key="1">
    <citation type="journal article" date="2012" name="PLoS Pathog.">
        <title>Diverse lifestyles and strategies of plant pathogenesis encoded in the genomes of eighteen Dothideomycetes fungi.</title>
        <authorList>
            <person name="Ohm R.A."/>
            <person name="Feau N."/>
            <person name="Henrissat B."/>
            <person name="Schoch C.L."/>
            <person name="Horwitz B.A."/>
            <person name="Barry K.W."/>
            <person name="Condon B.J."/>
            <person name="Copeland A.C."/>
            <person name="Dhillon B."/>
            <person name="Glaser F."/>
            <person name="Hesse C.N."/>
            <person name="Kosti I."/>
            <person name="LaButti K."/>
            <person name="Lindquist E.A."/>
            <person name="Lucas S."/>
            <person name="Salamov A.A."/>
            <person name="Bradshaw R.E."/>
            <person name="Ciuffetti L."/>
            <person name="Hamelin R.C."/>
            <person name="Kema G.H.J."/>
            <person name="Lawrence C."/>
            <person name="Scott J.A."/>
            <person name="Spatafora J.W."/>
            <person name="Turgeon B.G."/>
            <person name="de Wit P.J.G.M."/>
            <person name="Zhong S."/>
            <person name="Goodwin S.B."/>
            <person name="Grigoriev I.V."/>
        </authorList>
    </citation>
    <scope>NUCLEOTIDE SEQUENCE [LARGE SCALE GENOMIC DNA]</scope>
    <source>
        <strain evidence="3 4">CIRAD86</strain>
    </source>
</reference>
<dbReference type="OrthoDB" id="3546297at2759"/>
<dbReference type="GeneID" id="19331204"/>
<dbReference type="AlphaFoldDB" id="M2YQC7"/>
<gene>
    <name evidence="3" type="ORF">MYCFIDRAFT_141986</name>
</gene>
<keyword evidence="4" id="KW-1185">Reference proteome</keyword>
<keyword evidence="1" id="KW-1133">Transmembrane helix</keyword>
<dbReference type="VEuPathDB" id="FungiDB:MYCFIDRAFT_141986"/>
<evidence type="ECO:0000259" key="2">
    <source>
        <dbReference type="Pfam" id="PF20237"/>
    </source>
</evidence>
<keyword evidence="1" id="KW-0472">Membrane</keyword>
<accession>M2YQC7</accession>
<evidence type="ECO:0000313" key="4">
    <source>
        <dbReference type="Proteomes" id="UP000016932"/>
    </source>
</evidence>
<dbReference type="RefSeq" id="XP_007929027.1">
    <property type="nucleotide sequence ID" value="XM_007930836.1"/>
</dbReference>
<dbReference type="EMBL" id="KB446561">
    <property type="protein sequence ID" value="EME79925.1"/>
    <property type="molecule type" value="Genomic_DNA"/>
</dbReference>
<protein>
    <recommendedName>
        <fullName evidence="2">DUF6594 domain-containing protein</fullName>
    </recommendedName>
</protein>
<organism evidence="3 4">
    <name type="scientific">Pseudocercospora fijiensis (strain CIRAD86)</name>
    <name type="common">Black leaf streak disease fungus</name>
    <name type="synonym">Mycosphaerella fijiensis</name>
    <dbReference type="NCBI Taxonomy" id="383855"/>
    <lineage>
        <taxon>Eukaryota</taxon>
        <taxon>Fungi</taxon>
        <taxon>Dikarya</taxon>
        <taxon>Ascomycota</taxon>
        <taxon>Pezizomycotina</taxon>
        <taxon>Dothideomycetes</taxon>
        <taxon>Dothideomycetidae</taxon>
        <taxon>Mycosphaerellales</taxon>
        <taxon>Mycosphaerellaceae</taxon>
        <taxon>Pseudocercospora</taxon>
    </lineage>
</organism>
<evidence type="ECO:0000256" key="1">
    <source>
        <dbReference type="SAM" id="Phobius"/>
    </source>
</evidence>
<feature type="domain" description="DUF6594" evidence="2">
    <location>
        <begin position="76"/>
        <end position="204"/>
    </location>
</feature>
<evidence type="ECO:0000313" key="3">
    <source>
        <dbReference type="EMBL" id="EME79925.1"/>
    </source>
</evidence>
<name>M2YQC7_PSEFD</name>
<keyword evidence="1" id="KW-0812">Transmembrane</keyword>
<feature type="transmembrane region" description="Helical" evidence="1">
    <location>
        <begin position="164"/>
        <end position="185"/>
    </location>
</feature>
<dbReference type="Proteomes" id="UP000016932">
    <property type="component" value="Unassembled WGS sequence"/>
</dbReference>
<sequence length="211" mass="23869">MYELGKLLHEQGKQKAHTLDWHRLTGSAEAVRDLQLIRSLDFLPPKQKDQRHERSVSYFSETAKSRFADVYAFASENYRCLPPEQGVELDQVREFLRTFLPSKISWTNEEKKARAEFYQDPNIKYKPQKLSASADRLARFLVAMSGALFILVPMYIMVLHNSQTTNLVATTVAVILFAVMCSITMRATNDQTLGATAAYAAVLVVFVGLTS</sequence>
<dbReference type="InterPro" id="IPR046529">
    <property type="entry name" value="DUF6594"/>
</dbReference>
<feature type="transmembrane region" description="Helical" evidence="1">
    <location>
        <begin position="137"/>
        <end position="158"/>
    </location>
</feature>
<dbReference type="HOGENOM" id="CLU_1457868_0_0_1"/>
<dbReference type="eggNOG" id="ENOG502STR3">
    <property type="taxonomic scope" value="Eukaryota"/>
</dbReference>
<proteinExistence type="predicted"/>